<organism evidence="2 3">
    <name type="scientific">Streblomastix strix</name>
    <dbReference type="NCBI Taxonomy" id="222440"/>
    <lineage>
        <taxon>Eukaryota</taxon>
        <taxon>Metamonada</taxon>
        <taxon>Preaxostyla</taxon>
        <taxon>Oxymonadida</taxon>
        <taxon>Streblomastigidae</taxon>
        <taxon>Streblomastix</taxon>
    </lineage>
</organism>
<evidence type="ECO:0000256" key="1">
    <source>
        <dbReference type="SAM" id="Phobius"/>
    </source>
</evidence>
<dbReference type="Proteomes" id="UP000324800">
    <property type="component" value="Unassembled WGS sequence"/>
</dbReference>
<keyword evidence="1" id="KW-0472">Membrane</keyword>
<accession>A0A5J4Q502</accession>
<reference evidence="2 3" key="1">
    <citation type="submission" date="2019-03" db="EMBL/GenBank/DDBJ databases">
        <title>Single cell metagenomics reveals metabolic interactions within the superorganism composed of flagellate Streblomastix strix and complex community of Bacteroidetes bacteria on its surface.</title>
        <authorList>
            <person name="Treitli S.C."/>
            <person name="Kolisko M."/>
            <person name="Husnik F."/>
            <person name="Keeling P."/>
            <person name="Hampl V."/>
        </authorList>
    </citation>
    <scope>NUCLEOTIDE SEQUENCE [LARGE SCALE GENOMIC DNA]</scope>
    <source>
        <strain evidence="2">ST1C</strain>
    </source>
</reference>
<feature type="non-terminal residue" evidence="2">
    <location>
        <position position="51"/>
    </location>
</feature>
<evidence type="ECO:0000313" key="3">
    <source>
        <dbReference type="Proteomes" id="UP000324800"/>
    </source>
</evidence>
<keyword evidence="1" id="KW-0812">Transmembrane</keyword>
<feature type="transmembrane region" description="Helical" evidence="1">
    <location>
        <begin position="12"/>
        <end position="32"/>
    </location>
</feature>
<dbReference type="AlphaFoldDB" id="A0A5J4Q502"/>
<proteinExistence type="predicted"/>
<protein>
    <submittedName>
        <fullName evidence="2">Uncharacterized protein</fullName>
    </submittedName>
</protein>
<evidence type="ECO:0000313" key="2">
    <source>
        <dbReference type="EMBL" id="KAA6316209.1"/>
    </source>
</evidence>
<dbReference type="EMBL" id="SNRW01047093">
    <property type="protein sequence ID" value="KAA6316209.1"/>
    <property type="molecule type" value="Genomic_DNA"/>
</dbReference>
<name>A0A5J4Q502_9EUKA</name>
<comment type="caution">
    <text evidence="2">The sequence shown here is derived from an EMBL/GenBank/DDBJ whole genome shotgun (WGS) entry which is preliminary data.</text>
</comment>
<keyword evidence="1" id="KW-1133">Transmembrane helix</keyword>
<gene>
    <name evidence="2" type="ORF">EZS28_055293</name>
</gene>
<sequence length="51" mass="5764">MKLISEMNKQDVKIFWFFLNCVAFICTDFVSANGVGIDSKLHLRGADNGRL</sequence>